<dbReference type="Proteomes" id="UP000237441">
    <property type="component" value="Unassembled WGS sequence"/>
</dbReference>
<sequence length="318" mass="32896">MFYYFQPPIFAVAAQPALLISPQPRHAYTMQSMSLLAPPPATTLIQAPQPVMLAAAPVPPRGGGVGRVLGEVDDEQPQQQPLPLLPEALPLQRLPISMRVVLLVEDGSCIVQDVRYGAAPETMARVLADVGYVLSQHGFDDEVGGMSRGVLRVTSGREPPGVQVVSGGGRRVVLLSPVVWERRAAAVEEGNEELGEALGEAANRGDWMVFVLSEEEGAGGRGDDVEGGNATQDGNAEQGGNDGQDSNAGRDANDGQDSNAGQDPNDGQGDHVSSSPRLDNPPPGSGANSPPASHGSSRGSSTPPPPPPSPPAPSVIVS</sequence>
<evidence type="ECO:0000313" key="2">
    <source>
        <dbReference type="EMBL" id="PQK08433.1"/>
    </source>
</evidence>
<evidence type="ECO:0000256" key="1">
    <source>
        <dbReference type="SAM" id="MobiDB-lite"/>
    </source>
</evidence>
<feature type="compositionally biased region" description="Pro residues" evidence="1">
    <location>
        <begin position="302"/>
        <end position="318"/>
    </location>
</feature>
<gene>
    <name evidence="2" type="ORF">BB8028_0001g05080</name>
</gene>
<organism evidence="2 3">
    <name type="scientific">Beauveria bassiana</name>
    <name type="common">White muscardine disease fungus</name>
    <name type="synonym">Tritirachium shiotae</name>
    <dbReference type="NCBI Taxonomy" id="176275"/>
    <lineage>
        <taxon>Eukaryota</taxon>
        <taxon>Fungi</taxon>
        <taxon>Dikarya</taxon>
        <taxon>Ascomycota</taxon>
        <taxon>Pezizomycotina</taxon>
        <taxon>Sordariomycetes</taxon>
        <taxon>Hypocreomycetidae</taxon>
        <taxon>Hypocreales</taxon>
        <taxon>Cordycipitaceae</taxon>
        <taxon>Beauveria</taxon>
    </lineage>
</organism>
<feature type="region of interest" description="Disordered" evidence="1">
    <location>
        <begin position="217"/>
        <end position="318"/>
    </location>
</feature>
<protein>
    <submittedName>
        <fullName evidence="2">Uncharacterized protein</fullName>
    </submittedName>
</protein>
<name>A0A2S7XXP3_BEABA</name>
<evidence type="ECO:0000313" key="3">
    <source>
        <dbReference type="Proteomes" id="UP000237441"/>
    </source>
</evidence>
<reference evidence="2 3" key="1">
    <citation type="submission" date="2016-07" db="EMBL/GenBank/DDBJ databases">
        <title>Comparative genomics of the entomopathogenic fungus Beauveria bassiana.</title>
        <authorList>
            <person name="Valero Jimenez C.A."/>
            <person name="Zwaan B.J."/>
            <person name="Van Kan J.A."/>
            <person name="Takken W."/>
            <person name="Debets A.J."/>
            <person name="Schoustra S.E."/>
            <person name="Koenraadt C.J."/>
        </authorList>
    </citation>
    <scope>NUCLEOTIDE SEQUENCE [LARGE SCALE GENOMIC DNA]</scope>
    <source>
        <strain evidence="2 3">ARSEF 8028</strain>
    </source>
</reference>
<dbReference type="OrthoDB" id="5153919at2759"/>
<feature type="compositionally biased region" description="Low complexity" evidence="1">
    <location>
        <begin position="285"/>
        <end position="301"/>
    </location>
</feature>
<dbReference type="AlphaFoldDB" id="A0A2S7XXP3"/>
<proteinExistence type="predicted"/>
<comment type="caution">
    <text evidence="2">The sequence shown here is derived from an EMBL/GenBank/DDBJ whole genome shotgun (WGS) entry which is preliminary data.</text>
</comment>
<dbReference type="EMBL" id="JRHA01000001">
    <property type="protein sequence ID" value="PQK08433.1"/>
    <property type="molecule type" value="Genomic_DNA"/>
</dbReference>
<accession>A0A2S7XXP3</accession>